<dbReference type="EMBL" id="JBBNOP010000002">
    <property type="protein sequence ID" value="MEQ3361895.1"/>
    <property type="molecule type" value="Genomic_DNA"/>
</dbReference>
<sequence length="826" mass="90316">MQDEKTHGLTRRSFIKGAATLTAAGALVGCSPKAENLEEVKEPEAVVSDEIYTGVCRSNCFGGCLLNVHVRDGQVVRTSAGDFPNPEYNRICSKGLTQVARVYSADRLQYPMRRTGERGAGEFERITWDEALDEITDKWKAIIDQYGPNAIATWMNSGNFGTCTGGGFAGIMPRFGAVMGFSSIKGDIDAAQGFAATKIYGGMSEAQANNEPTDYVNSKTFINWASNPTISQPQIVHFMLDAKENGTKLIVIDPVYNATAAKADWYIPINPATDGVLAMAILNEIMVAGDEDQEFVRSHTEAPLLIKEDGMFLRMSDLGVEPTEGDADPLTGKPAVIDPYVVWDEESGGAVALEEAKAPSYKEVAPIEGIAVQTVWDNAAEKVAAWSAEVASPVCGVSVDDIKELARIYVEEGPVNTYVQLGADHYINGHYNYWPMYAISAATGNIGKPGAACGPICVLPNNCIDFMVSVAPTDTAGNPAQGAGPSYNANSVLGIVDTGKFGDQDAVIKGVYIATTNPATVWADHGKTVDLLNKIEFIVVADVTMTETAMYADVLLPVAHWFEVTDMHTNCHTHPYFVWQEKAIEPQFESKSDFEIFKLLAEKMGYGDFFDFNEEEFIAMGLDNDGAKALGLTVDRLKEERAVRFMPGETYISFEGGKFLTATGRASFYKESVAPAYNVGQDIDFSKETCLYWEPTLEADKSSAVRAQYPFHCISEHMRTRTHSQWYDVDYLREFDPEPIVRINPDDAAELGIVEGDTVRMYNDRGSVVMKATVNAGYPRGIVGSPRSYREKEFIEGHFASLSTNQYNQVCANQAFNDVAVAIEKA</sequence>
<dbReference type="Gene3D" id="3.40.228.10">
    <property type="entry name" value="Dimethylsulfoxide Reductase, domain 2"/>
    <property type="match status" value="1"/>
</dbReference>
<dbReference type="PROSITE" id="PS51669">
    <property type="entry name" value="4FE4S_MOW_BIS_MGD"/>
    <property type="match status" value="1"/>
</dbReference>
<evidence type="ECO:0000259" key="7">
    <source>
        <dbReference type="PROSITE" id="PS51669"/>
    </source>
</evidence>
<comment type="similarity">
    <text evidence="1">Belongs to the prokaryotic molybdopterin-containing oxidoreductase family.</text>
</comment>
<gene>
    <name evidence="8" type="ORF">AAA083_02765</name>
</gene>
<keyword evidence="5" id="KW-0408">Iron</keyword>
<feature type="domain" description="4Fe-4S Mo/W bis-MGD-type" evidence="7">
    <location>
        <begin position="49"/>
        <end position="106"/>
    </location>
</feature>
<dbReference type="InterPro" id="IPR006656">
    <property type="entry name" value="Mopterin_OxRdtase"/>
</dbReference>
<dbReference type="PROSITE" id="PS51257">
    <property type="entry name" value="PROKAR_LIPOPROTEIN"/>
    <property type="match status" value="1"/>
</dbReference>
<dbReference type="SMART" id="SM00926">
    <property type="entry name" value="Molybdop_Fe4S4"/>
    <property type="match status" value="1"/>
</dbReference>
<evidence type="ECO:0000256" key="5">
    <source>
        <dbReference type="ARBA" id="ARBA00023004"/>
    </source>
</evidence>
<dbReference type="Gene3D" id="3.40.50.12440">
    <property type="match status" value="3"/>
</dbReference>
<dbReference type="PROSITE" id="PS51318">
    <property type="entry name" value="TAT"/>
    <property type="match status" value="1"/>
</dbReference>
<proteinExistence type="inferred from homology"/>
<reference evidence="8 9" key="1">
    <citation type="submission" date="2024-04" db="EMBL/GenBank/DDBJ databases">
        <title>Human intestinal bacterial collection.</title>
        <authorList>
            <person name="Pauvert C."/>
            <person name="Hitch T.C.A."/>
            <person name="Clavel T."/>
        </authorList>
    </citation>
    <scope>NUCLEOTIDE SEQUENCE [LARGE SCALE GENOMIC DNA]</scope>
    <source>
        <strain evidence="8 9">CLA-KB-H42</strain>
    </source>
</reference>
<dbReference type="Pfam" id="PF04879">
    <property type="entry name" value="Molybdop_Fe4S4"/>
    <property type="match status" value="1"/>
</dbReference>
<dbReference type="Pfam" id="PF00384">
    <property type="entry name" value="Molybdopterin"/>
    <property type="match status" value="1"/>
</dbReference>
<dbReference type="PANTHER" id="PTHR43742:SF6">
    <property type="entry name" value="OXIDOREDUCTASE YYAE-RELATED"/>
    <property type="match status" value="1"/>
</dbReference>
<keyword evidence="4" id="KW-0560">Oxidoreductase</keyword>
<dbReference type="InterPro" id="IPR006963">
    <property type="entry name" value="Mopterin_OxRdtase_4Fe-4S_dom"/>
</dbReference>
<protein>
    <submittedName>
        <fullName evidence="8">Molybdopterin-dependent oxidoreductase</fullName>
    </submittedName>
</protein>
<keyword evidence="2" id="KW-0479">Metal-binding</keyword>
<evidence type="ECO:0000256" key="2">
    <source>
        <dbReference type="ARBA" id="ARBA00022723"/>
    </source>
</evidence>
<dbReference type="SUPFAM" id="SSF50692">
    <property type="entry name" value="ADC-like"/>
    <property type="match status" value="1"/>
</dbReference>
<evidence type="ECO:0000313" key="9">
    <source>
        <dbReference type="Proteomes" id="UP001487305"/>
    </source>
</evidence>
<evidence type="ECO:0000256" key="4">
    <source>
        <dbReference type="ARBA" id="ARBA00023002"/>
    </source>
</evidence>
<dbReference type="Gene3D" id="3.40.50.740">
    <property type="match status" value="1"/>
</dbReference>
<accession>A0ABV1JAN5</accession>
<dbReference type="Pfam" id="PF01568">
    <property type="entry name" value="Molydop_binding"/>
    <property type="match status" value="1"/>
</dbReference>
<evidence type="ECO:0000256" key="1">
    <source>
        <dbReference type="ARBA" id="ARBA00010312"/>
    </source>
</evidence>
<dbReference type="InterPro" id="IPR050612">
    <property type="entry name" value="Prok_Mopterin_Oxidored"/>
</dbReference>
<name>A0ABV1JAN5_9ACTN</name>
<keyword evidence="9" id="KW-1185">Reference proteome</keyword>
<evidence type="ECO:0000256" key="3">
    <source>
        <dbReference type="ARBA" id="ARBA00022729"/>
    </source>
</evidence>
<dbReference type="InterPro" id="IPR006311">
    <property type="entry name" value="TAT_signal"/>
</dbReference>
<organism evidence="8 9">
    <name type="scientific">Raoultibacter massiliensis</name>
    <dbReference type="NCBI Taxonomy" id="1852371"/>
    <lineage>
        <taxon>Bacteria</taxon>
        <taxon>Bacillati</taxon>
        <taxon>Actinomycetota</taxon>
        <taxon>Coriobacteriia</taxon>
        <taxon>Eggerthellales</taxon>
        <taxon>Eggerthellaceae</taxon>
        <taxon>Raoultibacter</taxon>
    </lineage>
</organism>
<dbReference type="InterPro" id="IPR019546">
    <property type="entry name" value="TAT_signal_bac_arc"/>
</dbReference>
<dbReference type="InterPro" id="IPR009010">
    <property type="entry name" value="Asp_de-COase-like_dom_sf"/>
</dbReference>
<dbReference type="InterPro" id="IPR006657">
    <property type="entry name" value="MoPterin_dinucl-bd_dom"/>
</dbReference>
<dbReference type="SUPFAM" id="SSF53706">
    <property type="entry name" value="Formate dehydrogenase/DMSO reductase, domains 1-3"/>
    <property type="match status" value="1"/>
</dbReference>
<dbReference type="Proteomes" id="UP001487305">
    <property type="component" value="Unassembled WGS sequence"/>
</dbReference>
<dbReference type="RefSeq" id="WP_349227093.1">
    <property type="nucleotide sequence ID" value="NZ_JBBNOP010000002.1"/>
</dbReference>
<keyword evidence="6" id="KW-0411">Iron-sulfur</keyword>
<evidence type="ECO:0000256" key="6">
    <source>
        <dbReference type="ARBA" id="ARBA00023014"/>
    </source>
</evidence>
<keyword evidence="3" id="KW-0732">Signal</keyword>
<comment type="caution">
    <text evidence="8">The sequence shown here is derived from an EMBL/GenBank/DDBJ whole genome shotgun (WGS) entry which is preliminary data.</text>
</comment>
<evidence type="ECO:0000313" key="8">
    <source>
        <dbReference type="EMBL" id="MEQ3361895.1"/>
    </source>
</evidence>
<dbReference type="NCBIfam" id="TIGR01409">
    <property type="entry name" value="TAT_signal_seq"/>
    <property type="match status" value="1"/>
</dbReference>
<dbReference type="PANTHER" id="PTHR43742">
    <property type="entry name" value="TRIMETHYLAMINE-N-OXIDE REDUCTASE"/>
    <property type="match status" value="1"/>
</dbReference>